<gene>
    <name evidence="3" type="ORF">SEPMUDRAFT_147006</name>
</gene>
<feature type="region of interest" description="Disordered" evidence="1">
    <location>
        <begin position="806"/>
        <end position="924"/>
    </location>
</feature>
<dbReference type="PANTHER" id="PTHR39147:SF1">
    <property type="entry name" value="PROTEIN SPT21"/>
    <property type="match status" value="1"/>
</dbReference>
<feature type="compositionally biased region" description="Polar residues" evidence="1">
    <location>
        <begin position="524"/>
        <end position="535"/>
    </location>
</feature>
<feature type="region of interest" description="Disordered" evidence="1">
    <location>
        <begin position="764"/>
        <end position="791"/>
    </location>
</feature>
<feature type="domain" description="Ams2/SPT21 N-terminal" evidence="2">
    <location>
        <begin position="10"/>
        <end position="145"/>
    </location>
</feature>
<dbReference type="Pfam" id="PF25823">
    <property type="entry name" value="Ams2-SPT21_N"/>
    <property type="match status" value="1"/>
</dbReference>
<evidence type="ECO:0000259" key="2">
    <source>
        <dbReference type="Pfam" id="PF25823"/>
    </source>
</evidence>
<dbReference type="Proteomes" id="UP000016931">
    <property type="component" value="Unassembled WGS sequence"/>
</dbReference>
<organism evidence="3 4">
    <name type="scientific">Sphaerulina musiva (strain SO2202)</name>
    <name type="common">Poplar stem canker fungus</name>
    <name type="synonym">Septoria musiva</name>
    <dbReference type="NCBI Taxonomy" id="692275"/>
    <lineage>
        <taxon>Eukaryota</taxon>
        <taxon>Fungi</taxon>
        <taxon>Dikarya</taxon>
        <taxon>Ascomycota</taxon>
        <taxon>Pezizomycotina</taxon>
        <taxon>Dothideomycetes</taxon>
        <taxon>Dothideomycetidae</taxon>
        <taxon>Mycosphaerellales</taxon>
        <taxon>Mycosphaerellaceae</taxon>
        <taxon>Sphaerulina</taxon>
    </lineage>
</organism>
<dbReference type="HOGENOM" id="CLU_001743_0_0_1"/>
<feature type="compositionally biased region" description="Low complexity" evidence="1">
    <location>
        <begin position="301"/>
        <end position="327"/>
    </location>
</feature>
<feature type="compositionally biased region" description="Polar residues" evidence="1">
    <location>
        <begin position="441"/>
        <end position="452"/>
    </location>
</feature>
<dbReference type="GeneID" id="27901162"/>
<dbReference type="InterPro" id="IPR042403">
    <property type="entry name" value="Spt21/Ams2"/>
</dbReference>
<evidence type="ECO:0000313" key="3">
    <source>
        <dbReference type="EMBL" id="EMF15014.1"/>
    </source>
</evidence>
<feature type="compositionally biased region" description="Polar residues" evidence="1">
    <location>
        <begin position="279"/>
        <end position="291"/>
    </location>
</feature>
<dbReference type="PANTHER" id="PTHR39147">
    <property type="entry name" value="PROTEIN SPT21"/>
    <property type="match status" value="1"/>
</dbReference>
<feature type="compositionally biased region" description="Low complexity" evidence="1">
    <location>
        <begin position="258"/>
        <end position="273"/>
    </location>
</feature>
<dbReference type="eggNOG" id="ENOG502QUGJ">
    <property type="taxonomic scope" value="Eukaryota"/>
</dbReference>
<dbReference type="SUPFAM" id="SSF57716">
    <property type="entry name" value="Glucocorticoid receptor-like (DNA-binding domain)"/>
    <property type="match status" value="1"/>
</dbReference>
<feature type="compositionally biased region" description="Polar residues" evidence="1">
    <location>
        <begin position="912"/>
        <end position="924"/>
    </location>
</feature>
<dbReference type="GO" id="GO:0030466">
    <property type="term" value="P:silent mating-type cassette heterochromatin formation"/>
    <property type="evidence" value="ECO:0007669"/>
    <property type="project" value="TreeGrafter"/>
</dbReference>
<feature type="compositionally biased region" description="Basic and acidic residues" evidence="1">
    <location>
        <begin position="896"/>
        <end position="911"/>
    </location>
</feature>
<feature type="compositionally biased region" description="Low complexity" evidence="1">
    <location>
        <begin position="398"/>
        <end position="407"/>
    </location>
</feature>
<feature type="compositionally biased region" description="Basic and acidic residues" evidence="1">
    <location>
        <begin position="840"/>
        <end position="860"/>
    </location>
</feature>
<dbReference type="GO" id="GO:0006357">
    <property type="term" value="P:regulation of transcription by RNA polymerase II"/>
    <property type="evidence" value="ECO:0007669"/>
    <property type="project" value="TreeGrafter"/>
</dbReference>
<dbReference type="OMA" id="VMQSEYL"/>
<feature type="region of interest" description="Disordered" evidence="1">
    <location>
        <begin position="252"/>
        <end position="338"/>
    </location>
</feature>
<accession>M3DAZ2</accession>
<dbReference type="AlphaFoldDB" id="M3DAZ2"/>
<dbReference type="GO" id="GO:0008270">
    <property type="term" value="F:zinc ion binding"/>
    <property type="evidence" value="ECO:0007669"/>
    <property type="project" value="InterPro"/>
</dbReference>
<protein>
    <recommendedName>
        <fullName evidence="2">Ams2/SPT21 N-terminal domain-containing protein</fullName>
    </recommendedName>
</protein>
<dbReference type="InterPro" id="IPR057725">
    <property type="entry name" value="Ams2-SPT21_N"/>
</dbReference>
<dbReference type="GO" id="GO:0000183">
    <property type="term" value="P:rDNA heterochromatin formation"/>
    <property type="evidence" value="ECO:0007669"/>
    <property type="project" value="TreeGrafter"/>
</dbReference>
<sequence length="1153" mass="125063">MASTGDFADIPTRPMRVKILYTFDSESKTTCLARLPSTLNIPAVAIDEQSQVGVIDLQQCIDAMVSASPEIMSQLENGDFSVYSYDYSEYDAPVVGQGRMSSLLGNSMPVVEDSKTMITGRVCKNIAIFNNGVKETLEVKFKLTPLARPSRAPNNIDTFRSASPATSAGFDPNAWNTSMQSKPQQQSNEYFDFGMASMGEGSDTASLEELFGMATEGSGEATAQQQRASVGVSQTPTDSAFASYNPAFLTHSHSAPGSRAGSPMVVSSSSSRSELLRHQSFSGNAPSLTDQTRPDSRGSVRSESFSSHMQQQPLQAFEQQTAQQETESFYNEDGQSRKRAKVVQADWRGKSSFGSKSADLRVTAAKSSSMQMFRPVAKRPTAPGTNLEPPPRAPTPVPQRTRPVQPRLQSAVGRSSLRQASVADSDAMSDVDLMSDVMTSPEGSSPGNSMNGDGTPMDIPSSPPIVPGYNHPQPSSPGLPTMASHMADSGYMSGGFRSGTIMESMEDDADRSPDAEYVQMARRYQSSKGPQSTLVKSEGSPIEATPAPYSDMHFSSDVPDVEAGTRGRSHGQSQYRQQAPRAMSAMSPPDDQVSQSRRGSLALPTKAPVKQPRRLLARTNTANESESGSPAPQDAEARSKGPRSGSSAPRRQIIEQRLQESISKGVMPQFCSHCGSIETPTWRKLYVKTVDGKPGPLDSVAGEGETVAVKVTEHNEDGEPTRFQILKTMKKTKDMVIGKGFEYNVLCNPCGLWFNKYCNMRPPEKWARKSGKKATKKRGDYATDEPASEAFYSEQIMPEETNRAAAPLPHAPAPIPQAEVDKSAPTQTGRRRRASSLETQPRRAASDDGNVRRPHRDPEYMRAIQSSPVRSHGSEASPIEVDLTPNPTRRLIFPSPRRDGEEKSLDNHGISRTESAPLSMTAQTEKPTAEVIALAGGNDVNVFEAFAYDKENMAPPFDEDGDLSHLFEGSPGAVFKTPARKTPAKRNITPLSQKQIGPDVLLKTPSQNSRKRKPLTPSANAANNADMNGVNDFMTSPSSTRYFLRSTPSRVERTPGGRTVSGGSNNGSTEVSPFSRHLAQMLNDTDNMGQNAQFTSPTSRQFDFSDLPTFNTPGREIDWKGLDDIMSSDFASYDNGSMAFSTDLPGGQQQQQL</sequence>
<feature type="region of interest" description="Disordered" evidence="1">
    <location>
        <begin position="1047"/>
        <end position="1072"/>
    </location>
</feature>
<keyword evidence="4" id="KW-1185">Reference proteome</keyword>
<feature type="compositionally biased region" description="Polar residues" evidence="1">
    <location>
        <begin position="1017"/>
        <end position="1026"/>
    </location>
</feature>
<feature type="region of interest" description="Disordered" evidence="1">
    <location>
        <begin position="992"/>
        <end position="1031"/>
    </location>
</feature>
<feature type="region of interest" description="Disordered" evidence="1">
    <location>
        <begin position="523"/>
        <end position="651"/>
    </location>
</feature>
<feature type="compositionally biased region" description="Low complexity" evidence="1">
    <location>
        <begin position="420"/>
        <end position="440"/>
    </location>
</feature>
<name>M3DAZ2_SPHMS</name>
<reference evidence="3 4" key="1">
    <citation type="journal article" date="2012" name="PLoS Pathog.">
        <title>Diverse lifestyles and strategies of plant pathogenesis encoded in the genomes of eighteen Dothideomycetes fungi.</title>
        <authorList>
            <person name="Ohm R.A."/>
            <person name="Feau N."/>
            <person name="Henrissat B."/>
            <person name="Schoch C.L."/>
            <person name="Horwitz B.A."/>
            <person name="Barry K.W."/>
            <person name="Condon B.J."/>
            <person name="Copeland A.C."/>
            <person name="Dhillon B."/>
            <person name="Glaser F."/>
            <person name="Hesse C.N."/>
            <person name="Kosti I."/>
            <person name="LaButti K."/>
            <person name="Lindquist E.A."/>
            <person name="Lucas S."/>
            <person name="Salamov A.A."/>
            <person name="Bradshaw R.E."/>
            <person name="Ciuffetti L."/>
            <person name="Hamelin R.C."/>
            <person name="Kema G.H.J."/>
            <person name="Lawrence C."/>
            <person name="Scott J.A."/>
            <person name="Spatafora J.W."/>
            <person name="Turgeon B.G."/>
            <person name="de Wit P.J.G.M."/>
            <person name="Zhong S."/>
            <person name="Goodwin S.B."/>
            <person name="Grigoriev I.V."/>
        </authorList>
    </citation>
    <scope>NUCLEOTIDE SEQUENCE [LARGE SCALE GENOMIC DNA]</scope>
    <source>
        <strain evidence="3 4">SO2202</strain>
    </source>
</reference>
<dbReference type="InterPro" id="IPR013088">
    <property type="entry name" value="Znf_NHR/GATA"/>
</dbReference>
<feature type="compositionally biased region" description="Polar residues" evidence="1">
    <location>
        <begin position="618"/>
        <end position="630"/>
    </location>
</feature>
<feature type="compositionally biased region" description="Pro residues" evidence="1">
    <location>
        <begin position="388"/>
        <end position="397"/>
    </location>
</feature>
<feature type="compositionally biased region" description="Polar residues" evidence="1">
    <location>
        <begin position="1061"/>
        <end position="1072"/>
    </location>
</feature>
<dbReference type="EMBL" id="KB456261">
    <property type="protein sequence ID" value="EMF15014.1"/>
    <property type="molecule type" value="Genomic_DNA"/>
</dbReference>
<dbReference type="Gene3D" id="3.30.50.10">
    <property type="entry name" value="Erythroid Transcription Factor GATA-1, subunit A"/>
    <property type="match status" value="1"/>
</dbReference>
<evidence type="ECO:0000313" key="4">
    <source>
        <dbReference type="Proteomes" id="UP000016931"/>
    </source>
</evidence>
<dbReference type="RefSeq" id="XP_016763135.1">
    <property type="nucleotide sequence ID" value="XM_016904025.1"/>
</dbReference>
<feature type="region of interest" description="Disordered" evidence="1">
    <location>
        <begin position="365"/>
        <end position="465"/>
    </location>
</feature>
<dbReference type="OrthoDB" id="3199820at2759"/>
<proteinExistence type="predicted"/>
<evidence type="ECO:0000256" key="1">
    <source>
        <dbReference type="SAM" id="MobiDB-lite"/>
    </source>
</evidence>